<proteinExistence type="inferred from homology"/>
<name>A0A7S3GWP1_9STRA</name>
<dbReference type="GO" id="GO:0006412">
    <property type="term" value="P:translation"/>
    <property type="evidence" value="ECO:0007669"/>
    <property type="project" value="InterPro"/>
</dbReference>
<dbReference type="GO" id="GO:0070181">
    <property type="term" value="F:small ribosomal subunit rRNA binding"/>
    <property type="evidence" value="ECO:0007669"/>
    <property type="project" value="TreeGrafter"/>
</dbReference>
<dbReference type="InterPro" id="IPR035980">
    <property type="entry name" value="Ribosomal_bS6_sf"/>
</dbReference>
<sequence>MPLYQQMIMMLPKAPKDRMVKILQQHAKIVLDSGGNYRGVENHGIRPLPERTRRTFAVVDGPRYFWEARYLTATFDASPAALVEIGRMFRNEENVLRAFTIKRKSTVFQSSGGNYKNPYFNL</sequence>
<gene>
    <name evidence="2" type="ORF">SELO1098_LOCUS7279</name>
</gene>
<dbReference type="GO" id="GO:0003735">
    <property type="term" value="F:structural constituent of ribosome"/>
    <property type="evidence" value="ECO:0007669"/>
    <property type="project" value="InterPro"/>
</dbReference>
<dbReference type="CDD" id="cd15465">
    <property type="entry name" value="bS6_mito"/>
    <property type="match status" value="1"/>
</dbReference>
<dbReference type="InterPro" id="IPR000529">
    <property type="entry name" value="Ribosomal_bS6"/>
</dbReference>
<dbReference type="AlphaFoldDB" id="A0A7S3GWP1"/>
<dbReference type="Pfam" id="PF01250">
    <property type="entry name" value="Ribosomal_S6"/>
    <property type="match status" value="1"/>
</dbReference>
<organism evidence="2">
    <name type="scientific">Spumella elongata</name>
    <dbReference type="NCBI Taxonomy" id="89044"/>
    <lineage>
        <taxon>Eukaryota</taxon>
        <taxon>Sar</taxon>
        <taxon>Stramenopiles</taxon>
        <taxon>Ochrophyta</taxon>
        <taxon>Chrysophyceae</taxon>
        <taxon>Chromulinales</taxon>
        <taxon>Chromulinaceae</taxon>
        <taxon>Spumella</taxon>
    </lineage>
</organism>
<evidence type="ECO:0000256" key="1">
    <source>
        <dbReference type="ARBA" id="ARBA00009512"/>
    </source>
</evidence>
<dbReference type="PANTHER" id="PTHR21011:SF1">
    <property type="entry name" value="SMALL RIBOSOMAL SUBUNIT PROTEIN BS6M"/>
    <property type="match status" value="1"/>
</dbReference>
<dbReference type="SUPFAM" id="SSF54995">
    <property type="entry name" value="Ribosomal protein S6"/>
    <property type="match status" value="1"/>
</dbReference>
<evidence type="ECO:0008006" key="3">
    <source>
        <dbReference type="Google" id="ProtNLM"/>
    </source>
</evidence>
<comment type="similarity">
    <text evidence="1">Belongs to the bacterial ribosomal protein bS6 family.</text>
</comment>
<dbReference type="GO" id="GO:0005840">
    <property type="term" value="C:ribosome"/>
    <property type="evidence" value="ECO:0007669"/>
    <property type="project" value="InterPro"/>
</dbReference>
<dbReference type="PANTHER" id="PTHR21011">
    <property type="entry name" value="MITOCHONDRIAL 28S RIBOSOMAL PROTEIN S6"/>
    <property type="match status" value="1"/>
</dbReference>
<dbReference type="Gene3D" id="3.30.70.60">
    <property type="match status" value="1"/>
</dbReference>
<protein>
    <recommendedName>
        <fullName evidence="3">Ribosomal protein S6</fullName>
    </recommendedName>
</protein>
<accession>A0A7S3GWP1</accession>
<dbReference type="GO" id="GO:0005737">
    <property type="term" value="C:cytoplasm"/>
    <property type="evidence" value="ECO:0007669"/>
    <property type="project" value="UniProtKB-ARBA"/>
</dbReference>
<dbReference type="InterPro" id="IPR014717">
    <property type="entry name" value="Transl_elong_EF1B/ribsomal_bS6"/>
</dbReference>
<reference evidence="2" key="1">
    <citation type="submission" date="2021-01" db="EMBL/GenBank/DDBJ databases">
        <authorList>
            <person name="Corre E."/>
            <person name="Pelletier E."/>
            <person name="Niang G."/>
            <person name="Scheremetjew M."/>
            <person name="Finn R."/>
            <person name="Kale V."/>
            <person name="Holt S."/>
            <person name="Cochrane G."/>
            <person name="Meng A."/>
            <person name="Brown T."/>
            <person name="Cohen L."/>
        </authorList>
    </citation>
    <scope>NUCLEOTIDE SEQUENCE</scope>
    <source>
        <strain evidence="2">CCAP 955/1</strain>
    </source>
</reference>
<dbReference type="EMBL" id="HBIC01014458">
    <property type="protein sequence ID" value="CAE0278447.1"/>
    <property type="molecule type" value="Transcribed_RNA"/>
</dbReference>
<evidence type="ECO:0000313" key="2">
    <source>
        <dbReference type="EMBL" id="CAE0278447.1"/>
    </source>
</evidence>